<dbReference type="InterPro" id="IPR020449">
    <property type="entry name" value="Tscrpt_reg_AraC-type_HTH"/>
</dbReference>
<keyword evidence="11" id="KW-0902">Two-component regulatory system</keyword>
<dbReference type="PROSITE" id="PS50110">
    <property type="entry name" value="RESPONSE_REGULATORY"/>
    <property type="match status" value="1"/>
</dbReference>
<comment type="catalytic activity">
    <reaction evidence="1">
        <text>ATP + protein L-histidine = ADP + protein N-phospho-L-histidine.</text>
        <dbReference type="EC" id="2.7.13.3"/>
    </reaction>
</comment>
<dbReference type="SMART" id="SM00448">
    <property type="entry name" value="REC"/>
    <property type="match status" value="1"/>
</dbReference>
<dbReference type="GO" id="GO:0043565">
    <property type="term" value="F:sequence-specific DNA binding"/>
    <property type="evidence" value="ECO:0007669"/>
    <property type="project" value="InterPro"/>
</dbReference>
<dbReference type="AlphaFoldDB" id="A0AAE9IEM2"/>
<keyword evidence="10" id="KW-0067">ATP-binding</keyword>
<evidence type="ECO:0000256" key="3">
    <source>
        <dbReference type="ARBA" id="ARBA00004651"/>
    </source>
</evidence>
<evidence type="ECO:0000259" key="21">
    <source>
        <dbReference type="PROSITE" id="PS50885"/>
    </source>
</evidence>
<dbReference type="PROSITE" id="PS50885">
    <property type="entry name" value="HAMP"/>
    <property type="match status" value="1"/>
</dbReference>
<evidence type="ECO:0000313" key="22">
    <source>
        <dbReference type="EMBL" id="URJ52216.2"/>
    </source>
</evidence>
<evidence type="ECO:0000256" key="17">
    <source>
        <dbReference type="SAM" id="Phobius"/>
    </source>
</evidence>
<dbReference type="Pfam" id="PF06580">
    <property type="entry name" value="His_kinase"/>
    <property type="match status" value="1"/>
</dbReference>
<gene>
    <name evidence="22" type="ORF">MF626_001717</name>
</gene>
<dbReference type="SUPFAM" id="SSF46689">
    <property type="entry name" value="Homeodomain-like"/>
    <property type="match status" value="2"/>
</dbReference>
<dbReference type="SUPFAM" id="SSF52172">
    <property type="entry name" value="CheY-like"/>
    <property type="match status" value="1"/>
</dbReference>
<evidence type="ECO:0000313" key="23">
    <source>
        <dbReference type="Proteomes" id="UP001055784"/>
    </source>
</evidence>
<evidence type="ECO:0000256" key="11">
    <source>
        <dbReference type="ARBA" id="ARBA00023012"/>
    </source>
</evidence>
<accession>A0AAE9IEM2</accession>
<evidence type="ECO:0000256" key="1">
    <source>
        <dbReference type="ARBA" id="ARBA00000085"/>
    </source>
</evidence>
<dbReference type="PROSITE" id="PS00041">
    <property type="entry name" value="HTH_ARAC_FAMILY_1"/>
    <property type="match status" value="1"/>
</dbReference>
<dbReference type="Gene3D" id="1.10.10.60">
    <property type="entry name" value="Homeodomain-like"/>
    <property type="match status" value="2"/>
</dbReference>
<dbReference type="PANTHER" id="PTHR42713">
    <property type="entry name" value="HISTIDINE KINASE-RELATED"/>
    <property type="match status" value="1"/>
</dbReference>
<sequence length="906" mass="103849">MPGRARSQMKSLLRRTIWQWMKGTADRLGGCSLQVKLIVAYIGVILIPVVLFSLYTFHQLYENTMHDITVQNQYVLDTELAHIHSNMEIMERTAQLAISDRNVLRYLTEEREISSDELVQFNLNVFPNLQHLLYSNPNVENIRLYTNNPQAHEIWPMIFKESRLPKASWLKMAQLRQGKIWWEMYKGPKSLLLGQSRQESETVQYMALLREIQSTGGRHAGLVETNMRLELFSPRVFGIPQRDRAWQMFILDSDSSARNAEKPMSSSDIATASSLSDSISIPLSHVHHLFQSQVQGPGGAFDFSYENKPYLGMYRYIEGLDAYLLNVVALDGPLGDLRQKRNAMLLIISMLIVFMSVISYTLHAFILKQLHTLRESMKKVEQEGDFQLRIPVYGRGEVAELALYFRSLLSRINGLIAEAVHKQAAAQEAELLALKHQIDSHFLYNTLENLKMMAEIERQYPLSDALTSLGSMMRYNLQWSGSCVALRDEIRHIQHYVAIMNIRHDNQIGLEIHLSSAFMELEMLKMSLQPVVENAIKHGWSTLQSPFSITIEACSKQDIIELRIQDNGVGISEERRNAIMAGLARTDMDSHEPGMNGGIGLYNVHRRLSMQYGEEYGIRLDSIHGQSTTVTLILPRRYMMRGRTMTTKLLIADDEKNIRMGLQAMIEREFSGLYECVLVKDGREAWQHVKQFLPELVITDIRMPVMDGIMLMQHIRELEPERRPLVIILSGYDEFQYAREAIRCGAREYLLKPIVREELFGALAVLNEELKERNHLIDDSVVSVEKDRLAGASVIADRNGSMTRAIQYIHAHYSEDLNMAVVSNSVSLNYTYFSQAFKAYTGLSFVQYVKRLRIAEAKKLLECQGGKIYEIAANVGFDNAKQFNKVFRELEGMTPQQFRVQNQKGN</sequence>
<dbReference type="InterPro" id="IPR018060">
    <property type="entry name" value="HTH_AraC"/>
</dbReference>
<keyword evidence="7" id="KW-0808">Transferase</keyword>
<reference evidence="22" key="1">
    <citation type="submission" date="2022-11" db="EMBL/GenBank/DDBJ databases">
        <authorList>
            <person name="Vasilchenko N.G."/>
            <person name="Prazdnova E.V."/>
            <person name="Gorovtsov A.V."/>
            <person name="Chistyakov V.A."/>
            <person name="Pak M.L."/>
        </authorList>
    </citation>
    <scope>NUCLEOTIDE SEQUENCE</scope>
    <source>
        <strain evidence="22">R 4.5</strain>
    </source>
</reference>
<comment type="subcellular location">
    <subcellularLocation>
        <location evidence="3">Cell membrane</location>
        <topology evidence="3">Multi-pass membrane protein</topology>
    </subcellularLocation>
    <subcellularLocation>
        <location evidence="2">Cytoplasm</location>
    </subcellularLocation>
</comment>
<dbReference type="Pfam" id="PF00672">
    <property type="entry name" value="HAMP"/>
    <property type="match status" value="1"/>
</dbReference>
<evidence type="ECO:0000256" key="16">
    <source>
        <dbReference type="PROSITE-ProRule" id="PRU00169"/>
    </source>
</evidence>
<name>A0AAE9IEM2_PAEPO</name>
<evidence type="ECO:0000256" key="12">
    <source>
        <dbReference type="ARBA" id="ARBA00023015"/>
    </source>
</evidence>
<evidence type="ECO:0000256" key="14">
    <source>
        <dbReference type="ARBA" id="ARBA00023136"/>
    </source>
</evidence>
<dbReference type="Pfam" id="PF12833">
    <property type="entry name" value="HTH_18"/>
    <property type="match status" value="1"/>
</dbReference>
<evidence type="ECO:0000259" key="18">
    <source>
        <dbReference type="PROSITE" id="PS01124"/>
    </source>
</evidence>
<dbReference type="Gene3D" id="3.40.50.2300">
    <property type="match status" value="1"/>
</dbReference>
<dbReference type="InterPro" id="IPR001789">
    <property type="entry name" value="Sig_transdc_resp-reg_receiver"/>
</dbReference>
<evidence type="ECO:0000256" key="15">
    <source>
        <dbReference type="ARBA" id="ARBA00023163"/>
    </source>
</evidence>
<dbReference type="GO" id="GO:0005886">
    <property type="term" value="C:plasma membrane"/>
    <property type="evidence" value="ECO:0007669"/>
    <property type="project" value="UniProtKB-SubCell"/>
</dbReference>
<keyword evidence="6 16" id="KW-0597">Phosphoprotein</keyword>
<dbReference type="InterPro" id="IPR036890">
    <property type="entry name" value="HATPase_C_sf"/>
</dbReference>
<dbReference type="CDD" id="cd17536">
    <property type="entry name" value="REC_YesN-like"/>
    <property type="match status" value="1"/>
</dbReference>
<evidence type="ECO:0000256" key="6">
    <source>
        <dbReference type="ARBA" id="ARBA00022553"/>
    </source>
</evidence>
<evidence type="ECO:0000256" key="4">
    <source>
        <dbReference type="ARBA" id="ARBA00012438"/>
    </source>
</evidence>
<dbReference type="SMART" id="SM00342">
    <property type="entry name" value="HTH_ARAC"/>
    <property type="match status" value="1"/>
</dbReference>
<dbReference type="InterPro" id="IPR011006">
    <property type="entry name" value="CheY-like_superfamily"/>
</dbReference>
<keyword evidence="9" id="KW-0418">Kinase</keyword>
<evidence type="ECO:0000256" key="10">
    <source>
        <dbReference type="ARBA" id="ARBA00022840"/>
    </source>
</evidence>
<evidence type="ECO:0000256" key="5">
    <source>
        <dbReference type="ARBA" id="ARBA00022475"/>
    </source>
</evidence>
<keyword evidence="15" id="KW-0804">Transcription</keyword>
<dbReference type="InterPro" id="IPR018062">
    <property type="entry name" value="HTH_AraC-typ_CS"/>
</dbReference>
<evidence type="ECO:0000256" key="7">
    <source>
        <dbReference type="ARBA" id="ARBA00022679"/>
    </source>
</evidence>
<evidence type="ECO:0000256" key="8">
    <source>
        <dbReference type="ARBA" id="ARBA00022741"/>
    </source>
</evidence>
<dbReference type="PROSITE" id="PS01124">
    <property type="entry name" value="HTH_ARAC_FAMILY_2"/>
    <property type="match status" value="1"/>
</dbReference>
<dbReference type="Pfam" id="PF00072">
    <property type="entry name" value="Response_reg"/>
    <property type="match status" value="1"/>
</dbReference>
<dbReference type="InterPro" id="IPR003660">
    <property type="entry name" value="HAMP_dom"/>
</dbReference>
<dbReference type="InterPro" id="IPR051552">
    <property type="entry name" value="HptR"/>
</dbReference>
<keyword evidence="17" id="KW-0812">Transmembrane</keyword>
<feature type="domain" description="HAMP" evidence="21">
    <location>
        <begin position="364"/>
        <end position="417"/>
    </location>
</feature>
<dbReference type="PANTHER" id="PTHR42713:SF2">
    <property type="entry name" value="TWO-COMPONENT SENSOR KINASE YESM"/>
    <property type="match status" value="1"/>
</dbReference>
<keyword evidence="13" id="KW-0238">DNA-binding</keyword>
<keyword evidence="8" id="KW-0547">Nucleotide-binding</keyword>
<dbReference type="EMBL" id="CP097770">
    <property type="protein sequence ID" value="URJ52216.2"/>
    <property type="molecule type" value="Genomic_DNA"/>
</dbReference>
<feature type="transmembrane region" description="Helical" evidence="17">
    <location>
        <begin position="38"/>
        <end position="57"/>
    </location>
</feature>
<evidence type="ECO:0000256" key="9">
    <source>
        <dbReference type="ARBA" id="ARBA00022777"/>
    </source>
</evidence>
<dbReference type="InterPro" id="IPR003594">
    <property type="entry name" value="HATPase_dom"/>
</dbReference>
<dbReference type="SMART" id="SM00387">
    <property type="entry name" value="HATPase_c"/>
    <property type="match status" value="1"/>
</dbReference>
<dbReference type="InterPro" id="IPR009057">
    <property type="entry name" value="Homeodomain-like_sf"/>
</dbReference>
<keyword evidence="5" id="KW-1003">Cell membrane</keyword>
<dbReference type="GO" id="GO:0000155">
    <property type="term" value="F:phosphorelay sensor kinase activity"/>
    <property type="evidence" value="ECO:0007669"/>
    <property type="project" value="InterPro"/>
</dbReference>
<dbReference type="InterPro" id="IPR005467">
    <property type="entry name" value="His_kinase_dom"/>
</dbReference>
<dbReference type="GO" id="GO:0005737">
    <property type="term" value="C:cytoplasm"/>
    <property type="evidence" value="ECO:0007669"/>
    <property type="project" value="UniProtKB-SubCell"/>
</dbReference>
<dbReference type="Pfam" id="PF02518">
    <property type="entry name" value="HATPase_c"/>
    <property type="match status" value="1"/>
</dbReference>
<evidence type="ECO:0000259" key="20">
    <source>
        <dbReference type="PROSITE" id="PS50110"/>
    </source>
</evidence>
<evidence type="ECO:0000256" key="13">
    <source>
        <dbReference type="ARBA" id="ARBA00023125"/>
    </source>
</evidence>
<feature type="domain" description="HTH araC/xylS-type" evidence="18">
    <location>
        <begin position="803"/>
        <end position="901"/>
    </location>
</feature>
<feature type="transmembrane region" description="Helical" evidence="17">
    <location>
        <begin position="343"/>
        <end position="366"/>
    </location>
</feature>
<dbReference type="Gene3D" id="3.30.565.10">
    <property type="entry name" value="Histidine kinase-like ATPase, C-terminal domain"/>
    <property type="match status" value="1"/>
</dbReference>
<feature type="domain" description="Histidine kinase" evidence="19">
    <location>
        <begin position="524"/>
        <end position="638"/>
    </location>
</feature>
<dbReference type="PROSITE" id="PS50109">
    <property type="entry name" value="HIS_KIN"/>
    <property type="match status" value="1"/>
</dbReference>
<dbReference type="SUPFAM" id="SSF55874">
    <property type="entry name" value="ATPase domain of HSP90 chaperone/DNA topoisomerase II/histidine kinase"/>
    <property type="match status" value="1"/>
</dbReference>
<dbReference type="CDD" id="cd06225">
    <property type="entry name" value="HAMP"/>
    <property type="match status" value="1"/>
</dbReference>
<dbReference type="Proteomes" id="UP001055784">
    <property type="component" value="Chromosome"/>
</dbReference>
<keyword evidence="12" id="KW-0805">Transcription regulation</keyword>
<dbReference type="PRINTS" id="PR00032">
    <property type="entry name" value="HTHARAC"/>
</dbReference>
<evidence type="ECO:0000259" key="19">
    <source>
        <dbReference type="PROSITE" id="PS50109"/>
    </source>
</evidence>
<dbReference type="Gene3D" id="6.10.340.10">
    <property type="match status" value="1"/>
</dbReference>
<evidence type="ECO:0000256" key="2">
    <source>
        <dbReference type="ARBA" id="ARBA00004496"/>
    </source>
</evidence>
<keyword evidence="17" id="KW-1133">Transmembrane helix</keyword>
<dbReference type="SMART" id="SM00304">
    <property type="entry name" value="HAMP"/>
    <property type="match status" value="1"/>
</dbReference>
<keyword evidence="14 17" id="KW-0472">Membrane</keyword>
<dbReference type="GO" id="GO:0003700">
    <property type="term" value="F:DNA-binding transcription factor activity"/>
    <property type="evidence" value="ECO:0007669"/>
    <property type="project" value="InterPro"/>
</dbReference>
<feature type="domain" description="Response regulatory" evidence="20">
    <location>
        <begin position="648"/>
        <end position="767"/>
    </location>
</feature>
<organism evidence="22 23">
    <name type="scientific">Paenibacillus polymyxa</name>
    <name type="common">Bacillus polymyxa</name>
    <dbReference type="NCBI Taxonomy" id="1406"/>
    <lineage>
        <taxon>Bacteria</taxon>
        <taxon>Bacillati</taxon>
        <taxon>Bacillota</taxon>
        <taxon>Bacilli</taxon>
        <taxon>Bacillales</taxon>
        <taxon>Paenibacillaceae</taxon>
        <taxon>Paenibacillus</taxon>
    </lineage>
</organism>
<dbReference type="EC" id="2.7.13.3" evidence="4"/>
<dbReference type="InterPro" id="IPR010559">
    <property type="entry name" value="Sig_transdc_His_kin_internal"/>
</dbReference>
<protein>
    <recommendedName>
        <fullName evidence="4">histidine kinase</fullName>
        <ecNumber evidence="4">2.7.13.3</ecNumber>
    </recommendedName>
</protein>
<dbReference type="GO" id="GO:0005524">
    <property type="term" value="F:ATP binding"/>
    <property type="evidence" value="ECO:0007669"/>
    <property type="project" value="UniProtKB-KW"/>
</dbReference>
<feature type="modified residue" description="4-aspartylphosphate" evidence="16">
    <location>
        <position position="700"/>
    </location>
</feature>
<proteinExistence type="predicted"/>